<dbReference type="RefSeq" id="WP_242332660.1">
    <property type="nucleotide sequence ID" value="NZ_CP071872.1"/>
</dbReference>
<reference evidence="2 3" key="1">
    <citation type="submission" date="2021-03" db="EMBL/GenBank/DDBJ databases">
        <title>Complete genome of Streptomyces formicae strain 1H-GS9 (DSM 100524).</title>
        <authorList>
            <person name="Atanasov K.E."/>
            <person name="Altabella T."/>
            <person name="Ferrer A."/>
        </authorList>
    </citation>
    <scope>NUCLEOTIDE SEQUENCE [LARGE SCALE GENOMIC DNA]</scope>
    <source>
        <strain evidence="2 3">1H-GS9</strain>
    </source>
</reference>
<evidence type="ECO:0008006" key="4">
    <source>
        <dbReference type="Google" id="ProtNLM"/>
    </source>
</evidence>
<protein>
    <recommendedName>
        <fullName evidence="4">Phage protein</fullName>
    </recommendedName>
</protein>
<gene>
    <name evidence="2" type="ORF">J4032_21830</name>
</gene>
<feature type="region of interest" description="Disordered" evidence="1">
    <location>
        <begin position="1"/>
        <end position="22"/>
    </location>
</feature>
<dbReference type="Proteomes" id="UP000828924">
    <property type="component" value="Chromosome"/>
</dbReference>
<proteinExistence type="predicted"/>
<name>A0ABY3WQ15_9ACTN</name>
<dbReference type="EMBL" id="CP071872">
    <property type="protein sequence ID" value="UNM13740.1"/>
    <property type="molecule type" value="Genomic_DNA"/>
</dbReference>
<feature type="compositionally biased region" description="Basic and acidic residues" evidence="1">
    <location>
        <begin position="1"/>
        <end position="17"/>
    </location>
</feature>
<evidence type="ECO:0000313" key="2">
    <source>
        <dbReference type="EMBL" id="UNM13740.1"/>
    </source>
</evidence>
<sequence>MPSPSRVDRWVSDHQEQARQNGDRVAYADAWTSRADAWTYRAVTLGIPFEYIHPTFGTWDVPEDVCWTCWKPIEGPVVTLGVNAECRHHHPACYPTADFGRLYEGVHGRPGCSSALPYYYA</sequence>
<keyword evidence="3" id="KW-1185">Reference proteome</keyword>
<evidence type="ECO:0000313" key="3">
    <source>
        <dbReference type="Proteomes" id="UP000828924"/>
    </source>
</evidence>
<organism evidence="2 3">
    <name type="scientific">Streptomyces formicae</name>
    <dbReference type="NCBI Taxonomy" id="1616117"/>
    <lineage>
        <taxon>Bacteria</taxon>
        <taxon>Bacillati</taxon>
        <taxon>Actinomycetota</taxon>
        <taxon>Actinomycetes</taxon>
        <taxon>Kitasatosporales</taxon>
        <taxon>Streptomycetaceae</taxon>
        <taxon>Streptomyces</taxon>
    </lineage>
</organism>
<accession>A0ABY3WQ15</accession>
<evidence type="ECO:0000256" key="1">
    <source>
        <dbReference type="SAM" id="MobiDB-lite"/>
    </source>
</evidence>